<name>A0ABP0GCF5_CLALP</name>
<evidence type="ECO:0000313" key="1">
    <source>
        <dbReference type="EMBL" id="CAK8689158.1"/>
    </source>
</evidence>
<proteinExistence type="predicted"/>
<accession>A0ABP0GCF5</accession>
<protein>
    <submittedName>
        <fullName evidence="1">Uncharacterized protein</fullName>
    </submittedName>
</protein>
<evidence type="ECO:0000313" key="2">
    <source>
        <dbReference type="Proteomes" id="UP001642483"/>
    </source>
</evidence>
<keyword evidence="2" id="KW-1185">Reference proteome</keyword>
<sequence>MQRQSVVENKSCNSIATIPSVTTTRGFILFHQSSSDLNLLLVQIIVSEDSSIECLKEQSCLTVDVSGCKMTVTTKE</sequence>
<reference evidence="1 2" key="1">
    <citation type="submission" date="2024-02" db="EMBL/GenBank/DDBJ databases">
        <authorList>
            <person name="Daric V."/>
            <person name="Darras S."/>
        </authorList>
    </citation>
    <scope>NUCLEOTIDE SEQUENCE [LARGE SCALE GENOMIC DNA]</scope>
</reference>
<organism evidence="1 2">
    <name type="scientific">Clavelina lepadiformis</name>
    <name type="common">Light-bulb sea squirt</name>
    <name type="synonym">Ascidia lepadiformis</name>
    <dbReference type="NCBI Taxonomy" id="159417"/>
    <lineage>
        <taxon>Eukaryota</taxon>
        <taxon>Metazoa</taxon>
        <taxon>Chordata</taxon>
        <taxon>Tunicata</taxon>
        <taxon>Ascidiacea</taxon>
        <taxon>Aplousobranchia</taxon>
        <taxon>Clavelinidae</taxon>
        <taxon>Clavelina</taxon>
    </lineage>
</organism>
<gene>
    <name evidence="1" type="ORF">CVLEPA_LOCUS21122</name>
</gene>
<dbReference type="Proteomes" id="UP001642483">
    <property type="component" value="Unassembled WGS sequence"/>
</dbReference>
<dbReference type="EMBL" id="CAWYQH010000108">
    <property type="protein sequence ID" value="CAK8689158.1"/>
    <property type="molecule type" value="Genomic_DNA"/>
</dbReference>
<comment type="caution">
    <text evidence="1">The sequence shown here is derived from an EMBL/GenBank/DDBJ whole genome shotgun (WGS) entry which is preliminary data.</text>
</comment>